<reference evidence="2 3" key="1">
    <citation type="submission" date="2021-06" db="EMBL/GenBank/DDBJ databases">
        <title>Caerostris extrusa draft genome.</title>
        <authorList>
            <person name="Kono N."/>
            <person name="Arakawa K."/>
        </authorList>
    </citation>
    <scope>NUCLEOTIDE SEQUENCE [LARGE SCALE GENOMIC DNA]</scope>
</reference>
<organism evidence="2 3">
    <name type="scientific">Caerostris extrusa</name>
    <name type="common">Bark spider</name>
    <name type="synonym">Caerostris bankana</name>
    <dbReference type="NCBI Taxonomy" id="172846"/>
    <lineage>
        <taxon>Eukaryota</taxon>
        <taxon>Metazoa</taxon>
        <taxon>Ecdysozoa</taxon>
        <taxon>Arthropoda</taxon>
        <taxon>Chelicerata</taxon>
        <taxon>Arachnida</taxon>
        <taxon>Araneae</taxon>
        <taxon>Araneomorphae</taxon>
        <taxon>Entelegynae</taxon>
        <taxon>Araneoidea</taxon>
        <taxon>Araneidae</taxon>
        <taxon>Caerostris</taxon>
    </lineage>
</organism>
<feature type="region of interest" description="Disordered" evidence="1">
    <location>
        <begin position="158"/>
        <end position="186"/>
    </location>
</feature>
<keyword evidence="3" id="KW-1185">Reference proteome</keyword>
<dbReference type="Proteomes" id="UP001054945">
    <property type="component" value="Unassembled WGS sequence"/>
</dbReference>
<dbReference type="AlphaFoldDB" id="A0AAV4R1Z5"/>
<evidence type="ECO:0000313" key="2">
    <source>
        <dbReference type="EMBL" id="GIY14649.1"/>
    </source>
</evidence>
<evidence type="ECO:0000256" key="1">
    <source>
        <dbReference type="SAM" id="MobiDB-lite"/>
    </source>
</evidence>
<evidence type="ECO:0000313" key="3">
    <source>
        <dbReference type="Proteomes" id="UP001054945"/>
    </source>
</evidence>
<gene>
    <name evidence="2" type="ORF">CEXT_472641</name>
</gene>
<dbReference type="EMBL" id="BPLR01007126">
    <property type="protein sequence ID" value="GIY14649.1"/>
    <property type="molecule type" value="Genomic_DNA"/>
</dbReference>
<comment type="caution">
    <text evidence="2">The sequence shown here is derived from an EMBL/GenBank/DDBJ whole genome shotgun (WGS) entry which is preliminary data.</text>
</comment>
<name>A0AAV4R1Z5_CAEEX</name>
<sequence>MAELLEAAMPFQAGKGTGKMDLPGIPEEKLLVLDCIVVWSIKTRLKNKEMVSLILKIIPILTHMDEEQRRNAINSGICPPEPSTRRQLPNLDHRKQNAPINLEQGLPPPILKHMPSLSDTSTYTEGRNGGIPRTVPLTSLAQTLEQQQDIRVTTKRNDQYHEPDNGTSQGWREGRRNKPMPPEENFQDLEGYQDEEEEQNIDDYFEMIEKAISRPQQQTIAGGKKSAEIQRQLLNREPETGHSIPGSSDFGSSKGQVSAVLRQIDAYNKIICTKLKTLSSSSKTYSTSYEQKEIHQIT</sequence>
<accession>A0AAV4R1Z5</accession>
<proteinExistence type="predicted"/>
<protein>
    <submittedName>
        <fullName evidence="2">Uncharacterized protein</fullName>
    </submittedName>
</protein>